<sequence length="82" mass="9132">MVKYIARMFPDPGDEAMGIVRREVFEVAGDGALVVSDVEARDHPEVPLSAEQRDAVLERLGYVRTGPWIEEGERAEASVRPH</sequence>
<evidence type="ECO:0000313" key="1">
    <source>
        <dbReference type="EMBL" id="SEK62885.1"/>
    </source>
</evidence>
<name>A0A1H7IQ52_9ACTN</name>
<dbReference type="STRING" id="46177.SAMN05660976_00837"/>
<reference evidence="1 2" key="1">
    <citation type="submission" date="2016-10" db="EMBL/GenBank/DDBJ databases">
        <authorList>
            <person name="de Groot N.N."/>
        </authorList>
    </citation>
    <scope>NUCLEOTIDE SEQUENCE [LARGE SCALE GENOMIC DNA]</scope>
    <source>
        <strain evidence="1 2">DSM 43357</strain>
    </source>
</reference>
<organism evidence="1 2">
    <name type="scientific">Nonomuraea pusilla</name>
    <dbReference type="NCBI Taxonomy" id="46177"/>
    <lineage>
        <taxon>Bacteria</taxon>
        <taxon>Bacillati</taxon>
        <taxon>Actinomycetota</taxon>
        <taxon>Actinomycetes</taxon>
        <taxon>Streptosporangiales</taxon>
        <taxon>Streptosporangiaceae</taxon>
        <taxon>Nonomuraea</taxon>
    </lineage>
</organism>
<dbReference type="Proteomes" id="UP000198953">
    <property type="component" value="Unassembled WGS sequence"/>
</dbReference>
<dbReference type="OrthoDB" id="5196721at2"/>
<keyword evidence="2" id="KW-1185">Reference proteome</keyword>
<accession>A0A1H7IQ52</accession>
<evidence type="ECO:0000313" key="2">
    <source>
        <dbReference type="Proteomes" id="UP000198953"/>
    </source>
</evidence>
<dbReference type="AlphaFoldDB" id="A0A1H7IQ52"/>
<dbReference type="RefSeq" id="WP_055501700.1">
    <property type="nucleotide sequence ID" value="NZ_BBZG01000001.1"/>
</dbReference>
<gene>
    <name evidence="1" type="ORF">SAMN05660976_00837</name>
</gene>
<dbReference type="EMBL" id="FOBF01000002">
    <property type="protein sequence ID" value="SEK62885.1"/>
    <property type="molecule type" value="Genomic_DNA"/>
</dbReference>
<protein>
    <submittedName>
        <fullName evidence="1">Uncharacterized protein</fullName>
    </submittedName>
</protein>
<proteinExistence type="predicted"/>